<dbReference type="InterPro" id="IPR036249">
    <property type="entry name" value="Thioredoxin-like_sf"/>
</dbReference>
<dbReference type="PANTHER" id="PTHR13316">
    <property type="entry name" value="ZINC FINGER, CCHC DOMAIN CONTAINING 8"/>
    <property type="match status" value="1"/>
</dbReference>
<proteinExistence type="predicted"/>
<dbReference type="InterPro" id="IPR001878">
    <property type="entry name" value="Znf_CCHC"/>
</dbReference>
<dbReference type="InterPro" id="IPR052115">
    <property type="entry name" value="NEXT_complex_subunit_ZCCHC8"/>
</dbReference>
<dbReference type="InParanoid" id="A0A0C2XCM7"/>
<feature type="compositionally biased region" description="Low complexity" evidence="2">
    <location>
        <begin position="292"/>
        <end position="302"/>
    </location>
</feature>
<dbReference type="STRING" id="946122.A0A0C2XCM7"/>
<evidence type="ECO:0000313" key="4">
    <source>
        <dbReference type="EMBL" id="KIL67161.1"/>
    </source>
</evidence>
<organism evidence="4 5">
    <name type="scientific">Amanita muscaria (strain Koide BX008)</name>
    <dbReference type="NCBI Taxonomy" id="946122"/>
    <lineage>
        <taxon>Eukaryota</taxon>
        <taxon>Fungi</taxon>
        <taxon>Dikarya</taxon>
        <taxon>Basidiomycota</taxon>
        <taxon>Agaricomycotina</taxon>
        <taxon>Agaricomycetes</taxon>
        <taxon>Agaricomycetidae</taxon>
        <taxon>Agaricales</taxon>
        <taxon>Pluteineae</taxon>
        <taxon>Amanitaceae</taxon>
        <taxon>Amanita</taxon>
    </lineage>
</organism>
<evidence type="ECO:0000259" key="3">
    <source>
        <dbReference type="PROSITE" id="PS50158"/>
    </source>
</evidence>
<dbReference type="PANTHER" id="PTHR13316:SF0">
    <property type="entry name" value="ZINC FINGER CCHC DOMAIN-CONTAINING PROTEIN 8"/>
    <property type="match status" value="1"/>
</dbReference>
<feature type="region of interest" description="Disordered" evidence="2">
    <location>
        <begin position="285"/>
        <end position="308"/>
    </location>
</feature>
<accession>A0A0C2XCM7</accession>
<sequence length="503" mass="55493">MTALIVSTPKSRATSCQRMGLTRLPRLTLFSGPNCSLCDIAKAELAKVRQSHTFHLDVVNIQEKGQEQWKEKYVYWIPALHLDGKEIAKGSIEAMGSNAATDSGAETCPAIAASAPLFFYDSQPNGWTTIETYIRARESILGDTDDIDTPSIMEGTKTRRCFNCGSPDHKADACPLPHDRQRISLSRQLFLFLKPHESASQERIHVASEWNRQRLEWVDMFTPGIIKGELLQTALGDEEYLKRIALWGYPKGWHSVQDPRELMKERILTNGENDCQDSTPIMIFGDEDESDSGSGSASKDSATTLDFSSRSHSPELEILPKRWAKYPCSYFDSDTLFLYTPKSQIVPFEDSCPPSLLNDQVSTFTPERQRLWERIISGEVAESGHATSHAPWRLSNAFSHFAVPDGSTHLLCAPLPAESPPPIPSPPLSAGPVEPEIHNKDEGDNGVLIRPARPLLKSVSPYGLLFSDPAVDLNAINNASGSAICSTHSPVSIASDMDISDTD</sequence>
<dbReference type="HOGENOM" id="CLU_041922_0_0_1"/>
<keyword evidence="5" id="KW-1185">Reference proteome</keyword>
<keyword evidence="1" id="KW-0863">Zinc-finger</keyword>
<protein>
    <recommendedName>
        <fullName evidence="3">CCHC-type domain-containing protein</fullName>
    </recommendedName>
</protein>
<dbReference type="AlphaFoldDB" id="A0A0C2XCM7"/>
<keyword evidence="1" id="KW-0862">Zinc</keyword>
<gene>
    <name evidence="4" type="ORF">M378DRAFT_197284</name>
</gene>
<dbReference type="SUPFAM" id="SSF52833">
    <property type="entry name" value="Thioredoxin-like"/>
    <property type="match status" value="1"/>
</dbReference>
<dbReference type="SMART" id="SM00343">
    <property type="entry name" value="ZnF_C2HC"/>
    <property type="match status" value="1"/>
</dbReference>
<dbReference type="InterPro" id="IPR008554">
    <property type="entry name" value="Glutaredoxin-like"/>
</dbReference>
<evidence type="ECO:0000256" key="1">
    <source>
        <dbReference type="PROSITE-ProRule" id="PRU00047"/>
    </source>
</evidence>
<dbReference type="OrthoDB" id="429967at2759"/>
<dbReference type="Pfam" id="PF05768">
    <property type="entry name" value="Glrx-like"/>
    <property type="match status" value="1"/>
</dbReference>
<evidence type="ECO:0000256" key="2">
    <source>
        <dbReference type="SAM" id="MobiDB-lite"/>
    </source>
</evidence>
<dbReference type="Proteomes" id="UP000054549">
    <property type="component" value="Unassembled WGS sequence"/>
</dbReference>
<feature type="domain" description="CCHC-type" evidence="3">
    <location>
        <begin position="159"/>
        <end position="175"/>
    </location>
</feature>
<dbReference type="Pfam" id="PF00098">
    <property type="entry name" value="zf-CCHC"/>
    <property type="match status" value="1"/>
</dbReference>
<dbReference type="Gene3D" id="3.40.30.10">
    <property type="entry name" value="Glutaredoxin"/>
    <property type="match status" value="1"/>
</dbReference>
<name>A0A0C2XCM7_AMAMK</name>
<keyword evidence="1" id="KW-0479">Metal-binding</keyword>
<reference evidence="4 5" key="1">
    <citation type="submission" date="2014-04" db="EMBL/GenBank/DDBJ databases">
        <title>Evolutionary Origins and Diversification of the Mycorrhizal Mutualists.</title>
        <authorList>
            <consortium name="DOE Joint Genome Institute"/>
            <consortium name="Mycorrhizal Genomics Consortium"/>
            <person name="Kohler A."/>
            <person name="Kuo A."/>
            <person name="Nagy L.G."/>
            <person name="Floudas D."/>
            <person name="Copeland A."/>
            <person name="Barry K.W."/>
            <person name="Cichocki N."/>
            <person name="Veneault-Fourrey C."/>
            <person name="LaButti K."/>
            <person name="Lindquist E.A."/>
            <person name="Lipzen A."/>
            <person name="Lundell T."/>
            <person name="Morin E."/>
            <person name="Murat C."/>
            <person name="Riley R."/>
            <person name="Ohm R."/>
            <person name="Sun H."/>
            <person name="Tunlid A."/>
            <person name="Henrissat B."/>
            <person name="Grigoriev I.V."/>
            <person name="Hibbett D.S."/>
            <person name="Martin F."/>
        </authorList>
    </citation>
    <scope>NUCLEOTIDE SEQUENCE [LARGE SCALE GENOMIC DNA]</scope>
    <source>
        <strain evidence="4 5">Koide BX008</strain>
    </source>
</reference>
<dbReference type="GO" id="GO:0003723">
    <property type="term" value="F:RNA binding"/>
    <property type="evidence" value="ECO:0007669"/>
    <property type="project" value="TreeGrafter"/>
</dbReference>
<dbReference type="EMBL" id="KN818233">
    <property type="protein sequence ID" value="KIL67161.1"/>
    <property type="molecule type" value="Genomic_DNA"/>
</dbReference>
<evidence type="ECO:0000313" key="5">
    <source>
        <dbReference type="Proteomes" id="UP000054549"/>
    </source>
</evidence>
<dbReference type="GO" id="GO:0071013">
    <property type="term" value="C:catalytic step 2 spliceosome"/>
    <property type="evidence" value="ECO:0007669"/>
    <property type="project" value="TreeGrafter"/>
</dbReference>
<dbReference type="PROSITE" id="PS50158">
    <property type="entry name" value="ZF_CCHC"/>
    <property type="match status" value="1"/>
</dbReference>
<dbReference type="GO" id="GO:0008270">
    <property type="term" value="F:zinc ion binding"/>
    <property type="evidence" value="ECO:0007669"/>
    <property type="project" value="UniProtKB-KW"/>
</dbReference>